<gene>
    <name evidence="1" type="ORF">A3844_24650</name>
</gene>
<dbReference type="Pfam" id="PF07606">
    <property type="entry name" value="DUF1569"/>
    <property type="match status" value="1"/>
</dbReference>
<evidence type="ECO:0008006" key="3">
    <source>
        <dbReference type="Google" id="ProtNLM"/>
    </source>
</evidence>
<comment type="caution">
    <text evidence="1">The sequence shown here is derived from an EMBL/GenBank/DDBJ whole genome shotgun (WGS) entry which is preliminary data.</text>
</comment>
<dbReference type="RefSeq" id="WP_074108807.1">
    <property type="nucleotide sequence ID" value="NZ_LVWI01000070.1"/>
</dbReference>
<evidence type="ECO:0000313" key="1">
    <source>
        <dbReference type="EMBL" id="OKP82047.1"/>
    </source>
</evidence>
<organism evidence="1 2">
    <name type="scientific">Paenibacillus helianthi</name>
    <dbReference type="NCBI Taxonomy" id="1349432"/>
    <lineage>
        <taxon>Bacteria</taxon>
        <taxon>Bacillati</taxon>
        <taxon>Bacillota</taxon>
        <taxon>Bacilli</taxon>
        <taxon>Bacillales</taxon>
        <taxon>Paenibacillaceae</taxon>
        <taxon>Paenibacillus</taxon>
    </lineage>
</organism>
<reference evidence="1 2" key="1">
    <citation type="submission" date="2016-03" db="EMBL/GenBank/DDBJ databases">
        <authorList>
            <person name="Sant'Anna F.H."/>
            <person name="Ambrosini A."/>
            <person name="Souza R."/>
            <person name="Bach E."/>
            <person name="Fernandes G."/>
            <person name="Balsanelli E."/>
            <person name="Baura V.A."/>
            <person name="Souza E.M."/>
            <person name="Passaglia L."/>
        </authorList>
    </citation>
    <scope>NUCLEOTIDE SEQUENCE [LARGE SCALE GENOMIC DNA]</scope>
    <source>
        <strain evidence="1 2">P26E</strain>
    </source>
</reference>
<dbReference type="Proteomes" id="UP000186058">
    <property type="component" value="Unassembled WGS sequence"/>
</dbReference>
<evidence type="ECO:0000313" key="2">
    <source>
        <dbReference type="Proteomes" id="UP000186058"/>
    </source>
</evidence>
<name>A0ABX3EJL1_9BACL</name>
<accession>A0ABX3EJL1</accession>
<protein>
    <recommendedName>
        <fullName evidence="3">DinB family protein</fullName>
    </recommendedName>
</protein>
<proteinExistence type="predicted"/>
<dbReference type="EMBL" id="LVWI01000070">
    <property type="protein sequence ID" value="OKP82047.1"/>
    <property type="molecule type" value="Genomic_DNA"/>
</dbReference>
<sequence>MNNVQFASLDDVKKELLIMEGYDVIPTKQWPLYEILAHCAQTIEYSMTGYPQLKPRIVRKTIGRIVIRKFLKQGHMKHDLTAHVPGAAKLEKQGTVKEGIGLLLRVIDAFQAYEGKLAPHLIFGDLSKEEYDRYFTMHVTDHFSEVQFAS</sequence>
<keyword evidence="2" id="KW-1185">Reference proteome</keyword>
<dbReference type="InterPro" id="IPR011463">
    <property type="entry name" value="DUF1569"/>
</dbReference>